<dbReference type="GO" id="GO:0005737">
    <property type="term" value="C:cytoplasm"/>
    <property type="evidence" value="ECO:0007669"/>
    <property type="project" value="UniProtKB-ARBA"/>
</dbReference>
<evidence type="ECO:0000256" key="13">
    <source>
        <dbReference type="ARBA" id="ARBA00057300"/>
    </source>
</evidence>
<dbReference type="Pfam" id="PF13493">
    <property type="entry name" value="DUF4118"/>
    <property type="match status" value="1"/>
</dbReference>
<dbReference type="AlphaFoldDB" id="A0AA95K6C9"/>
<dbReference type="InterPro" id="IPR027417">
    <property type="entry name" value="P-loop_NTPase"/>
</dbReference>
<dbReference type="CDD" id="cd00082">
    <property type="entry name" value="HisKA"/>
    <property type="match status" value="1"/>
</dbReference>
<dbReference type="FunFam" id="3.30.565.10:FF:000042">
    <property type="entry name" value="Two-component sensor histidine kinase KdpD"/>
    <property type="match status" value="1"/>
</dbReference>
<dbReference type="Pfam" id="PF02702">
    <property type="entry name" value="KdpD"/>
    <property type="match status" value="1"/>
</dbReference>
<evidence type="ECO:0000313" key="18">
    <source>
        <dbReference type="Proteomes" id="UP001177597"/>
    </source>
</evidence>
<dbReference type="GO" id="GO:0005886">
    <property type="term" value="C:plasma membrane"/>
    <property type="evidence" value="ECO:0007669"/>
    <property type="project" value="TreeGrafter"/>
</dbReference>
<dbReference type="RefSeq" id="WP_280628274.1">
    <property type="nucleotide sequence ID" value="NZ_CP123491.1"/>
</dbReference>
<dbReference type="Pfam" id="PF02518">
    <property type="entry name" value="HATPase_c"/>
    <property type="match status" value="1"/>
</dbReference>
<feature type="transmembrane region" description="Helical" evidence="14">
    <location>
        <begin position="430"/>
        <end position="447"/>
    </location>
</feature>
<dbReference type="Proteomes" id="UP001177597">
    <property type="component" value="Plasmid paIh1"/>
</dbReference>
<dbReference type="EMBL" id="CP123491">
    <property type="protein sequence ID" value="WGL93827.1"/>
    <property type="molecule type" value="Genomic_DNA"/>
</dbReference>
<evidence type="ECO:0000256" key="6">
    <source>
        <dbReference type="ARBA" id="ARBA00022692"/>
    </source>
</evidence>
<dbReference type="Gene3D" id="3.30.450.40">
    <property type="match status" value="1"/>
</dbReference>
<comment type="catalytic activity">
    <reaction evidence="1">
        <text>ATP + protein L-histidine = ADP + protein N-phospho-L-histidine.</text>
        <dbReference type="EC" id="2.7.13.3"/>
    </reaction>
</comment>
<gene>
    <name evidence="16" type="primary">kdpD</name>
    <name evidence="16" type="ORF">QE207_00160</name>
    <name evidence="17" type="ORF">QE207_05685</name>
</gene>
<dbReference type="GO" id="GO:0000155">
    <property type="term" value="F:phosphorelay sensor kinase activity"/>
    <property type="evidence" value="ECO:0007669"/>
    <property type="project" value="InterPro"/>
</dbReference>
<dbReference type="InterPro" id="IPR038318">
    <property type="entry name" value="KdpD_sf"/>
</dbReference>
<evidence type="ECO:0000256" key="9">
    <source>
        <dbReference type="ARBA" id="ARBA00022840"/>
    </source>
</evidence>
<dbReference type="SMART" id="SM00388">
    <property type="entry name" value="HisKA"/>
    <property type="match status" value="1"/>
</dbReference>
<dbReference type="InterPro" id="IPR005467">
    <property type="entry name" value="His_kinase_dom"/>
</dbReference>
<evidence type="ECO:0000256" key="3">
    <source>
        <dbReference type="ARBA" id="ARBA00012438"/>
    </source>
</evidence>
<dbReference type="Gene3D" id="1.20.120.620">
    <property type="entry name" value="Backbone structure of the membrane domain of e. Coli histidine kinase receptor kdpd"/>
    <property type="match status" value="1"/>
</dbReference>
<dbReference type="CDD" id="cd00075">
    <property type="entry name" value="HATPase"/>
    <property type="match status" value="1"/>
</dbReference>
<dbReference type="Pfam" id="PF00512">
    <property type="entry name" value="HisKA"/>
    <property type="match status" value="1"/>
</dbReference>
<feature type="transmembrane region" description="Helical" evidence="14">
    <location>
        <begin position="481"/>
        <end position="502"/>
    </location>
</feature>
<evidence type="ECO:0000256" key="8">
    <source>
        <dbReference type="ARBA" id="ARBA00022777"/>
    </source>
</evidence>
<protein>
    <recommendedName>
        <fullName evidence="3">histidine kinase</fullName>
        <ecNumber evidence="3">2.7.13.3</ecNumber>
    </recommendedName>
</protein>
<accession>A0AA95K6C9</accession>
<keyword evidence="8 16" id="KW-0418">Kinase</keyword>
<dbReference type="InterPro" id="IPR052023">
    <property type="entry name" value="Histidine_kinase_KdpD"/>
</dbReference>
<evidence type="ECO:0000256" key="14">
    <source>
        <dbReference type="SAM" id="Phobius"/>
    </source>
</evidence>
<feature type="transmembrane region" description="Helical" evidence="14">
    <location>
        <begin position="403"/>
        <end position="424"/>
    </location>
</feature>
<keyword evidence="10 14" id="KW-1133">Transmembrane helix</keyword>
<dbReference type="FunFam" id="3.40.50.300:FF:000483">
    <property type="entry name" value="Sensor histidine kinase KdpD"/>
    <property type="match status" value="1"/>
</dbReference>
<dbReference type="Gene3D" id="1.10.287.130">
    <property type="match status" value="1"/>
</dbReference>
<organism evidence="16 18">
    <name type="scientific">Arsenophonus nasoniae</name>
    <name type="common">son-killer infecting Nasonia vitripennis</name>
    <dbReference type="NCBI Taxonomy" id="638"/>
    <lineage>
        <taxon>Bacteria</taxon>
        <taxon>Pseudomonadati</taxon>
        <taxon>Pseudomonadota</taxon>
        <taxon>Gammaproteobacteria</taxon>
        <taxon>Enterobacterales</taxon>
        <taxon>Morganellaceae</taxon>
        <taxon>Arsenophonus</taxon>
    </lineage>
</organism>
<keyword evidence="16" id="KW-0614">Plasmid</keyword>
<name>A0AA95K6C9_9GAMM</name>
<dbReference type="PROSITE" id="PS50109">
    <property type="entry name" value="HIS_KIN"/>
    <property type="match status" value="1"/>
</dbReference>
<dbReference type="InterPro" id="IPR003594">
    <property type="entry name" value="HATPase_dom"/>
</dbReference>
<keyword evidence="12 14" id="KW-0472">Membrane</keyword>
<comment type="function">
    <text evidence="13">Member of the two-component regulatory system KdpD/KdpE involved in the regulation of the kdp operon. KdpD may function as a membrane-associated protein kinase that phosphorylates KdpE in response to environmental signals.</text>
</comment>
<proteinExistence type="predicted"/>
<dbReference type="InterPro" id="IPR003852">
    <property type="entry name" value="Sig_transdc_His_kinase_KdpD_N"/>
</dbReference>
<evidence type="ECO:0000256" key="10">
    <source>
        <dbReference type="ARBA" id="ARBA00022989"/>
    </source>
</evidence>
<keyword evidence="11" id="KW-0902">Two-component regulatory system</keyword>
<dbReference type="Gene3D" id="3.30.565.10">
    <property type="entry name" value="Histidine kinase-like ATPase, C-terminal domain"/>
    <property type="match status" value="1"/>
</dbReference>
<dbReference type="InterPro" id="IPR029016">
    <property type="entry name" value="GAF-like_dom_sf"/>
</dbReference>
<dbReference type="NCBIfam" id="NF007793">
    <property type="entry name" value="PRK10490.1"/>
    <property type="match status" value="1"/>
</dbReference>
<evidence type="ECO:0000313" key="17">
    <source>
        <dbReference type="EMBL" id="WGL96072.1"/>
    </source>
</evidence>
<keyword evidence="4" id="KW-0597">Phosphoprotein</keyword>
<dbReference type="SUPFAM" id="SSF55874">
    <property type="entry name" value="ATPase domain of HSP90 chaperone/DNA topoisomerase II/histidine kinase"/>
    <property type="match status" value="1"/>
</dbReference>
<dbReference type="EMBL" id="CP123498">
    <property type="protein sequence ID" value="WGL96072.1"/>
    <property type="molecule type" value="Genomic_DNA"/>
</dbReference>
<dbReference type="Pfam" id="PF13492">
    <property type="entry name" value="GAF_3"/>
    <property type="match status" value="1"/>
</dbReference>
<comment type="subcellular location">
    <subcellularLocation>
        <location evidence="2">Membrane</location>
        <topology evidence="2">Multi-pass membrane protein</topology>
    </subcellularLocation>
</comment>
<keyword evidence="9" id="KW-0067">ATP-binding</keyword>
<dbReference type="Gene3D" id="3.40.50.620">
    <property type="entry name" value="HUPs"/>
    <property type="match status" value="1"/>
</dbReference>
<reference evidence="16" key="1">
    <citation type="submission" date="2023-04" db="EMBL/GenBank/DDBJ databases">
        <title>Genome dynamics across the evolutionary transition to endosymbiosis.</title>
        <authorList>
            <person name="Siozios S."/>
            <person name="Nadal-Jimenez P."/>
            <person name="Azagi T."/>
            <person name="Sprong H."/>
            <person name="Frost C.L."/>
            <person name="Parratt S.R."/>
            <person name="Taylor G."/>
            <person name="Brettell L."/>
            <person name="Lew K.C."/>
            <person name="Croft L."/>
            <person name="King K.C."/>
            <person name="Brockhurst M.A."/>
            <person name="Hypsa V."/>
            <person name="Novakova E."/>
            <person name="Darby A.C."/>
            <person name="Hurst G.D.D."/>
        </authorList>
    </citation>
    <scope>NUCLEOTIDE SEQUENCE</scope>
    <source>
        <strain evidence="16">AIh</strain>
        <plasmid evidence="16">paIh1</plasmid>
    </source>
</reference>
<dbReference type="SMART" id="SM00387">
    <property type="entry name" value="HATPase_c"/>
    <property type="match status" value="1"/>
</dbReference>
<evidence type="ECO:0000256" key="12">
    <source>
        <dbReference type="ARBA" id="ARBA00023136"/>
    </source>
</evidence>
<feature type="transmembrane region" description="Helical" evidence="14">
    <location>
        <begin position="454"/>
        <end position="475"/>
    </location>
</feature>
<dbReference type="Gene3D" id="3.40.50.300">
    <property type="entry name" value="P-loop containing nucleotide triphosphate hydrolases"/>
    <property type="match status" value="1"/>
</dbReference>
<feature type="domain" description="Histidine kinase" evidence="15">
    <location>
        <begin position="675"/>
        <end position="888"/>
    </location>
</feature>
<keyword evidence="7" id="KW-0547">Nucleotide-binding</keyword>
<dbReference type="SUPFAM" id="SSF52402">
    <property type="entry name" value="Adenine nucleotide alpha hydrolases-like"/>
    <property type="match status" value="1"/>
</dbReference>
<keyword evidence="5 16" id="KW-0808">Transferase</keyword>
<dbReference type="PANTHER" id="PTHR45569">
    <property type="entry name" value="SENSOR PROTEIN KDPD"/>
    <property type="match status" value="1"/>
</dbReference>
<dbReference type="PANTHER" id="PTHR45569:SF1">
    <property type="entry name" value="SENSOR PROTEIN KDPD"/>
    <property type="match status" value="1"/>
</dbReference>
<dbReference type="InterPro" id="IPR003018">
    <property type="entry name" value="GAF"/>
</dbReference>
<evidence type="ECO:0000256" key="5">
    <source>
        <dbReference type="ARBA" id="ARBA00022679"/>
    </source>
</evidence>
<dbReference type="InterPro" id="IPR025201">
    <property type="entry name" value="KdpD_TM"/>
</dbReference>
<dbReference type="InterPro" id="IPR004358">
    <property type="entry name" value="Sig_transdc_His_kin-like_C"/>
</dbReference>
<dbReference type="SUPFAM" id="SSF47384">
    <property type="entry name" value="Homodimeric domain of signal transducing histidine kinase"/>
    <property type="match status" value="1"/>
</dbReference>
<dbReference type="Proteomes" id="UP001177597">
    <property type="component" value="Chromosome"/>
</dbReference>
<evidence type="ECO:0000256" key="7">
    <source>
        <dbReference type="ARBA" id="ARBA00022741"/>
    </source>
</evidence>
<geneLocation type="plasmid" evidence="16 18">
    <name>paIh1</name>
</geneLocation>
<sequence>MESQEPKRPTPEDLLSIANEKIRGNLKIFFGAYAGVGKTYAMLQEAQRLRSQGLDVVIGVVETHNRSETAALLEGLPQLPAKRIRYHGRKINTFDIDGALARHPAIILMDELAFSNPHGSRHPKRWQDVEELLDAGIDVLTTINVQHLESLNDIVGSITGIRVRETVPDHIFDQASEIVLVDLPPDDLRQRLNEGKVYIAGQAERAIEHFFRKGNLIALRELSLRRTVDRVDNQMREYRDTQGYSQVWHTHDNLLVCIGHNTGNEKLVRAAARLAAKLGCSWHAVYVETPKLHTLAEEKRRAILKALKLAQDLGAETSTLADANEEKAILDYAREHNLGKIVIGRKQNTTWKLLNWKIRPDFAERLGKLGPDLDLIIIALDEKTAWEKESERRPLNDKWRGNIQGYLFAALLCITITLFSNRFLLNFDQANVVTVYVLAVVIIALLYGRNPSIFAAFINVIGFDLFIVQPHFSFVVFDMQYLITFIVMLVVGLLVGNLAAGVRYQARVARYREQRTRHLYEMTKELSRALNEIDIAKTGYHFLSNAFKAKVSLLLPNEQQQLVPLKLADYGQVQIDQAIALWSFDKNQPAGAGTDTLPSVPYQLQPIATSKETLAILAIEPQNLRQLLIPEQQRLLQTFTGLIANAFERLQLARQAESAKLDAEREQLRNSLLAALSHDLRTPLTVIFGQTEILMLELSAEHSPHTEKVNQIRQQILSTSRLVNNLLDMARIQSGGIVPTLAWESLQEIIGSALRSLEYALKSHPTKINVPAELLLYCDANLLERVIINLLENAIKYSAENSPIGIDAYPQGKYIHIEIWDKGIGIPEGQEKLIFDKFSRAKKESSIPGVGLGLAICQAIIKLHNGEIWAENNKNSGATFHFVLPLIEVPAIEEAIETE</sequence>
<evidence type="ECO:0000313" key="16">
    <source>
        <dbReference type="EMBL" id="WGL93827.1"/>
    </source>
</evidence>
<evidence type="ECO:0000256" key="11">
    <source>
        <dbReference type="ARBA" id="ARBA00023012"/>
    </source>
</evidence>
<evidence type="ECO:0000256" key="4">
    <source>
        <dbReference type="ARBA" id="ARBA00022553"/>
    </source>
</evidence>
<dbReference type="EC" id="2.7.13.3" evidence="3"/>
<dbReference type="InterPro" id="IPR003661">
    <property type="entry name" value="HisK_dim/P_dom"/>
</dbReference>
<dbReference type="GO" id="GO:0042802">
    <property type="term" value="F:identical protein binding"/>
    <property type="evidence" value="ECO:0007669"/>
    <property type="project" value="UniProtKB-ARBA"/>
</dbReference>
<dbReference type="InterPro" id="IPR014729">
    <property type="entry name" value="Rossmann-like_a/b/a_fold"/>
</dbReference>
<dbReference type="GO" id="GO:0005524">
    <property type="term" value="F:ATP binding"/>
    <property type="evidence" value="ECO:0007669"/>
    <property type="project" value="UniProtKB-KW"/>
</dbReference>
<evidence type="ECO:0000256" key="1">
    <source>
        <dbReference type="ARBA" id="ARBA00000085"/>
    </source>
</evidence>
<dbReference type="InterPro" id="IPR036097">
    <property type="entry name" value="HisK_dim/P_sf"/>
</dbReference>
<evidence type="ECO:0000259" key="15">
    <source>
        <dbReference type="PROSITE" id="PS50109"/>
    </source>
</evidence>
<dbReference type="InterPro" id="IPR036890">
    <property type="entry name" value="HATPase_C_sf"/>
</dbReference>
<keyword evidence="6 14" id="KW-0812">Transmembrane</keyword>
<evidence type="ECO:0000256" key="2">
    <source>
        <dbReference type="ARBA" id="ARBA00004141"/>
    </source>
</evidence>
<dbReference type="PRINTS" id="PR00344">
    <property type="entry name" value="BCTRLSENSOR"/>
</dbReference>